<dbReference type="Pfam" id="PF00990">
    <property type="entry name" value="GGDEF"/>
    <property type="match status" value="1"/>
</dbReference>
<dbReference type="InterPro" id="IPR000014">
    <property type="entry name" value="PAS"/>
</dbReference>
<dbReference type="SUPFAM" id="SSF55073">
    <property type="entry name" value="Nucleotide cyclase"/>
    <property type="match status" value="1"/>
</dbReference>
<dbReference type="InterPro" id="IPR001633">
    <property type="entry name" value="EAL_dom"/>
</dbReference>
<evidence type="ECO:0000313" key="5">
    <source>
        <dbReference type="EMBL" id="VAW89303.1"/>
    </source>
</evidence>
<evidence type="ECO:0000259" key="1">
    <source>
        <dbReference type="PROSITE" id="PS50112"/>
    </source>
</evidence>
<dbReference type="InterPro" id="IPR000700">
    <property type="entry name" value="PAS-assoc_C"/>
</dbReference>
<dbReference type="InterPro" id="IPR000160">
    <property type="entry name" value="GGDEF_dom"/>
</dbReference>
<dbReference type="EMBL" id="UOFQ01000129">
    <property type="protein sequence ID" value="VAW89303.1"/>
    <property type="molecule type" value="Genomic_DNA"/>
</dbReference>
<dbReference type="Gene3D" id="3.30.450.20">
    <property type="entry name" value="PAS domain"/>
    <property type="match status" value="2"/>
</dbReference>
<dbReference type="InterPro" id="IPR035919">
    <property type="entry name" value="EAL_sf"/>
</dbReference>
<dbReference type="NCBIfam" id="TIGR00229">
    <property type="entry name" value="sensory_box"/>
    <property type="match status" value="2"/>
</dbReference>
<dbReference type="PROSITE" id="PS50883">
    <property type="entry name" value="EAL"/>
    <property type="match status" value="1"/>
</dbReference>
<feature type="domain" description="GGDEF" evidence="4">
    <location>
        <begin position="471"/>
        <end position="604"/>
    </location>
</feature>
<dbReference type="CDD" id="cd01948">
    <property type="entry name" value="EAL"/>
    <property type="match status" value="1"/>
</dbReference>
<feature type="domain" description="PAS" evidence="1">
    <location>
        <begin position="314"/>
        <end position="359"/>
    </location>
</feature>
<dbReference type="SMART" id="SM00086">
    <property type="entry name" value="PAC"/>
    <property type="match status" value="1"/>
</dbReference>
<dbReference type="PROSITE" id="PS50887">
    <property type="entry name" value="GGDEF"/>
    <property type="match status" value="1"/>
</dbReference>
<dbReference type="InterPro" id="IPR001610">
    <property type="entry name" value="PAC"/>
</dbReference>
<name>A0A3B0ZM87_9ZZZZ</name>
<feature type="domain" description="EAL" evidence="3">
    <location>
        <begin position="613"/>
        <end position="871"/>
    </location>
</feature>
<dbReference type="Pfam" id="PF13188">
    <property type="entry name" value="PAS_8"/>
    <property type="match status" value="1"/>
</dbReference>
<feature type="domain" description="PAC" evidence="2">
    <location>
        <begin position="385"/>
        <end position="439"/>
    </location>
</feature>
<dbReference type="SMART" id="SM00091">
    <property type="entry name" value="PAS"/>
    <property type="match status" value="2"/>
</dbReference>
<dbReference type="AlphaFoldDB" id="A0A3B0ZM87"/>
<dbReference type="InterPro" id="IPR029016">
    <property type="entry name" value="GAF-like_dom_sf"/>
</dbReference>
<dbReference type="SUPFAM" id="SSF141868">
    <property type="entry name" value="EAL domain-like"/>
    <property type="match status" value="1"/>
</dbReference>
<feature type="domain" description="PAS" evidence="1">
    <location>
        <begin position="189"/>
        <end position="236"/>
    </location>
</feature>
<protein>
    <submittedName>
        <fullName evidence="5">Diguanylate cyclase/phosphodiesterase (GGDEF &amp; EAL domains) with PAS/PAC sensor(S)</fullName>
    </submittedName>
</protein>
<dbReference type="SMART" id="SM00052">
    <property type="entry name" value="EAL"/>
    <property type="match status" value="1"/>
</dbReference>
<dbReference type="Gene3D" id="3.30.70.270">
    <property type="match status" value="1"/>
</dbReference>
<accession>A0A3B0ZM87</accession>
<dbReference type="Gene3D" id="3.30.450.40">
    <property type="match status" value="1"/>
</dbReference>
<dbReference type="SUPFAM" id="SSF55785">
    <property type="entry name" value="PYP-like sensor domain (PAS domain)"/>
    <property type="match status" value="2"/>
</dbReference>
<gene>
    <name evidence="5" type="ORF">MNBD_GAMMA17-1250</name>
</gene>
<dbReference type="PROSITE" id="PS50112">
    <property type="entry name" value="PAS"/>
    <property type="match status" value="2"/>
</dbReference>
<dbReference type="InterPro" id="IPR052155">
    <property type="entry name" value="Biofilm_reg_signaling"/>
</dbReference>
<dbReference type="PROSITE" id="PS50113">
    <property type="entry name" value="PAC"/>
    <property type="match status" value="1"/>
</dbReference>
<dbReference type="InterPro" id="IPR035965">
    <property type="entry name" value="PAS-like_dom_sf"/>
</dbReference>
<proteinExistence type="predicted"/>
<dbReference type="FunFam" id="3.30.70.270:FF:000001">
    <property type="entry name" value="Diguanylate cyclase domain protein"/>
    <property type="match status" value="1"/>
</dbReference>
<sequence length="871" mass="98129">MSKNNNKTLKHHNRVNIDLIDSLQRLSDVSNSSSNIEEMMNNSLDELLSIFECDRAWLLHPCDPNAACFDVKMEKARPQWPGACAENSSTAITPVHQQAFEQFLATTGPTIIDTRQDIFAREALEVYSTKTQLSIVIKTRMGKPWLLGLHHCEDHHDFSDDEVMIFNELANRLAESLNGMLALQTARRSEERYRILVEHAPEAILVFDVASERFVDANLNAESLFGLPRANLMDKNFSALSTVLNGCLSATDMMEQQIVRAVGGEICLFEWLFDDASGNSIVCEVRLVRLPSDDGLLLRASISDINERKLSESKMHKLSTALQQTADSVVITDSDGIVEYVNSAYEALTGYTSEEVIGRRSDFIDSGEHDSPFYDDLWATIKSGKLFNDVLINRRKDGVLFYEEKRITPLTNLSGEITHFISTGRDITDRIEAQERLRYMAHHDALTQLPNRSMMMDRLSQAIANARRDGSQVAILFIDLDRFKMINDTLGHDTGDHAIKEVARILLATLRASDTVVRFGGDEFVVLLPEIYSHDKVTQIVNKVQAALTAPIHIEGQELFMSASIGVVLCPDDGDDVNTLLKNADIAMYRAKERGRNRYEFYSSEMGERAYRRLTFETKVRNAVKHEAFELYYQPQLDIASGELVGVEALLRWFPQSDDDAVSEMSPEQFVPVLEETGLILDVGDWVLNTACDQLKSMQQLTASPLRMSVNLSTRQFRDAQLGYKIEQMIVGRGLSPTDFELEITETLLMDNHQFVHDMLNRLSEMGVRLSLDDFGTGYSSLSYLKRFPIDTLKIDRSFVRDISDDPDDRALVTAIIAMARSLKLSTIAEGVETEAQLAFLKSQRCDVAQGFYFSEGVRASELALFLKAQH</sequence>
<dbReference type="SUPFAM" id="SSF55781">
    <property type="entry name" value="GAF domain-like"/>
    <property type="match status" value="1"/>
</dbReference>
<reference evidence="5" key="1">
    <citation type="submission" date="2018-06" db="EMBL/GenBank/DDBJ databases">
        <authorList>
            <person name="Zhirakovskaya E."/>
        </authorList>
    </citation>
    <scope>NUCLEOTIDE SEQUENCE</scope>
</reference>
<dbReference type="InterPro" id="IPR029787">
    <property type="entry name" value="Nucleotide_cyclase"/>
</dbReference>
<dbReference type="CDD" id="cd01949">
    <property type="entry name" value="GGDEF"/>
    <property type="match status" value="1"/>
</dbReference>
<evidence type="ECO:0000259" key="4">
    <source>
        <dbReference type="PROSITE" id="PS50887"/>
    </source>
</evidence>
<dbReference type="Pfam" id="PF13426">
    <property type="entry name" value="PAS_9"/>
    <property type="match status" value="1"/>
</dbReference>
<evidence type="ECO:0000259" key="2">
    <source>
        <dbReference type="PROSITE" id="PS50113"/>
    </source>
</evidence>
<dbReference type="SMART" id="SM00267">
    <property type="entry name" value="GGDEF"/>
    <property type="match status" value="1"/>
</dbReference>
<dbReference type="PANTHER" id="PTHR44757">
    <property type="entry name" value="DIGUANYLATE CYCLASE DGCP"/>
    <property type="match status" value="1"/>
</dbReference>
<evidence type="ECO:0000259" key="3">
    <source>
        <dbReference type="PROSITE" id="PS50883"/>
    </source>
</evidence>
<dbReference type="InterPro" id="IPR043128">
    <property type="entry name" value="Rev_trsase/Diguanyl_cyclase"/>
</dbReference>
<dbReference type="Pfam" id="PF00563">
    <property type="entry name" value="EAL"/>
    <property type="match status" value="1"/>
</dbReference>
<dbReference type="NCBIfam" id="TIGR00254">
    <property type="entry name" value="GGDEF"/>
    <property type="match status" value="1"/>
</dbReference>
<dbReference type="CDD" id="cd00130">
    <property type="entry name" value="PAS"/>
    <property type="match status" value="2"/>
</dbReference>
<dbReference type="PANTHER" id="PTHR44757:SF2">
    <property type="entry name" value="BIOFILM ARCHITECTURE MAINTENANCE PROTEIN MBAA"/>
    <property type="match status" value="1"/>
</dbReference>
<organism evidence="5">
    <name type="scientific">hydrothermal vent metagenome</name>
    <dbReference type="NCBI Taxonomy" id="652676"/>
    <lineage>
        <taxon>unclassified sequences</taxon>
        <taxon>metagenomes</taxon>
        <taxon>ecological metagenomes</taxon>
    </lineage>
</organism>
<dbReference type="Gene3D" id="3.20.20.450">
    <property type="entry name" value="EAL domain"/>
    <property type="match status" value="1"/>
</dbReference>